<dbReference type="Proteomes" id="UP000279089">
    <property type="component" value="Unassembled WGS sequence"/>
</dbReference>
<dbReference type="SMART" id="SM00636">
    <property type="entry name" value="Glyco_18"/>
    <property type="match status" value="1"/>
</dbReference>
<protein>
    <recommendedName>
        <fullName evidence="2">chitinase</fullName>
        <ecNumber evidence="2">3.2.1.14</ecNumber>
    </recommendedName>
</protein>
<proteinExistence type="predicted"/>
<dbReference type="GO" id="GO:0005576">
    <property type="term" value="C:extracellular region"/>
    <property type="evidence" value="ECO:0007669"/>
    <property type="project" value="TreeGrafter"/>
</dbReference>
<dbReference type="Gene3D" id="3.20.20.80">
    <property type="entry name" value="Glycosidases"/>
    <property type="match status" value="1"/>
</dbReference>
<dbReference type="EMBL" id="RMBX01000001">
    <property type="protein sequence ID" value="RPD43231.1"/>
    <property type="molecule type" value="Genomic_DNA"/>
</dbReference>
<dbReference type="InterPro" id="IPR050314">
    <property type="entry name" value="Glycosyl_Hydrlase_18"/>
</dbReference>
<dbReference type="GO" id="GO:0006032">
    <property type="term" value="P:chitin catabolic process"/>
    <property type="evidence" value="ECO:0007669"/>
    <property type="project" value="TreeGrafter"/>
</dbReference>
<dbReference type="AlphaFoldDB" id="A0A3N4MH74"/>
<sequence length="327" mass="35482">MKQLLLAAYIVFLAAISLACKKKTSAEPQDEKQTTFRVLGYLMSSNDWHTAVNSIDLTKITDLNLAFLNPAADGSFNINPAVKQVVDKAHAGKVRVYMSIGGGGAPAYLAELIKPAKRTAFVTGILALVEQHGFDGVDVDLENELINGDYPAFVAELRTALTARKKLMTAALASWNANKIPDATMLSYDFINIMSYDKTGPWDTGRPGPHSPYEMAVSDFNYFNGTRKVAAEKLLVGLPFYGYGFGANAPSSIRYNELIVQYPGAENADEVMVTGGGKIYYNGLGTIRQKVAFAMSNKAAGVMIWELTQDSRDAKSLLNAVNVEIGK</sequence>
<evidence type="ECO:0000256" key="1">
    <source>
        <dbReference type="ARBA" id="ARBA00000822"/>
    </source>
</evidence>
<dbReference type="PANTHER" id="PTHR11177:SF317">
    <property type="entry name" value="CHITINASE 12-RELATED"/>
    <property type="match status" value="1"/>
</dbReference>
<dbReference type="InterPro" id="IPR011583">
    <property type="entry name" value="Chitinase_II/V-like_cat"/>
</dbReference>
<dbReference type="PROSITE" id="PS51910">
    <property type="entry name" value="GH18_2"/>
    <property type="match status" value="1"/>
</dbReference>
<keyword evidence="3" id="KW-0732">Signal</keyword>
<gene>
    <name evidence="5" type="ORF">EG028_02740</name>
</gene>
<dbReference type="InterPro" id="IPR017853">
    <property type="entry name" value="GH"/>
</dbReference>
<feature type="domain" description="GH18" evidence="4">
    <location>
        <begin position="36"/>
        <end position="327"/>
    </location>
</feature>
<dbReference type="OrthoDB" id="9775889at2"/>
<evidence type="ECO:0000256" key="2">
    <source>
        <dbReference type="ARBA" id="ARBA00012729"/>
    </source>
</evidence>
<dbReference type="GO" id="GO:0008061">
    <property type="term" value="F:chitin binding"/>
    <property type="evidence" value="ECO:0007669"/>
    <property type="project" value="InterPro"/>
</dbReference>
<dbReference type="GO" id="GO:0005975">
    <property type="term" value="P:carbohydrate metabolic process"/>
    <property type="evidence" value="ECO:0007669"/>
    <property type="project" value="InterPro"/>
</dbReference>
<dbReference type="EC" id="3.2.1.14" evidence="2"/>
<dbReference type="Pfam" id="PF00704">
    <property type="entry name" value="Glyco_hydro_18"/>
    <property type="match status" value="1"/>
</dbReference>
<evidence type="ECO:0000313" key="5">
    <source>
        <dbReference type="EMBL" id="RPD43231.1"/>
    </source>
</evidence>
<accession>A0A3N4MH74</accession>
<evidence type="ECO:0000259" key="4">
    <source>
        <dbReference type="PROSITE" id="PS51910"/>
    </source>
</evidence>
<keyword evidence="6" id="KW-1185">Reference proteome</keyword>
<dbReference type="PANTHER" id="PTHR11177">
    <property type="entry name" value="CHITINASE"/>
    <property type="match status" value="1"/>
</dbReference>
<dbReference type="PROSITE" id="PS51257">
    <property type="entry name" value="PROKAR_LIPOPROTEIN"/>
    <property type="match status" value="1"/>
</dbReference>
<evidence type="ECO:0000256" key="3">
    <source>
        <dbReference type="SAM" id="SignalP"/>
    </source>
</evidence>
<feature type="signal peptide" evidence="3">
    <location>
        <begin position="1"/>
        <end position="19"/>
    </location>
</feature>
<name>A0A3N4MH74_9BACT</name>
<dbReference type="InterPro" id="IPR001223">
    <property type="entry name" value="Glyco_hydro18_cat"/>
</dbReference>
<reference evidence="6" key="1">
    <citation type="submission" date="2018-11" db="EMBL/GenBank/DDBJ databases">
        <title>Chitinophaga lutea sp.nov., isolate from arsenic contaminated soil.</title>
        <authorList>
            <person name="Zong Y."/>
        </authorList>
    </citation>
    <scope>NUCLEOTIDE SEQUENCE [LARGE SCALE GENOMIC DNA]</scope>
    <source>
        <strain evidence="6">YLT18</strain>
    </source>
</reference>
<dbReference type="Gene3D" id="3.40.5.30">
    <property type="entry name" value="(Trans)glycosidases - domain 2"/>
    <property type="match status" value="1"/>
</dbReference>
<feature type="chain" id="PRO_5018079140" description="chitinase" evidence="3">
    <location>
        <begin position="20"/>
        <end position="327"/>
    </location>
</feature>
<evidence type="ECO:0000313" key="6">
    <source>
        <dbReference type="Proteomes" id="UP000279089"/>
    </source>
</evidence>
<dbReference type="SUPFAM" id="SSF51445">
    <property type="entry name" value="(Trans)glycosidases"/>
    <property type="match status" value="1"/>
</dbReference>
<dbReference type="GO" id="GO:0008843">
    <property type="term" value="F:endochitinase activity"/>
    <property type="evidence" value="ECO:0007669"/>
    <property type="project" value="UniProtKB-EC"/>
</dbReference>
<comment type="caution">
    <text evidence="5">The sequence shown here is derived from an EMBL/GenBank/DDBJ whole genome shotgun (WGS) entry which is preliminary data.</text>
</comment>
<comment type="catalytic activity">
    <reaction evidence="1">
        <text>Random endo-hydrolysis of N-acetyl-beta-D-glucosaminide (1-&gt;4)-beta-linkages in chitin and chitodextrins.</text>
        <dbReference type="EC" id="3.2.1.14"/>
    </reaction>
</comment>
<organism evidence="5 6">
    <name type="scientific">Chitinophaga barathri</name>
    <dbReference type="NCBI Taxonomy" id="1647451"/>
    <lineage>
        <taxon>Bacteria</taxon>
        <taxon>Pseudomonadati</taxon>
        <taxon>Bacteroidota</taxon>
        <taxon>Chitinophagia</taxon>
        <taxon>Chitinophagales</taxon>
        <taxon>Chitinophagaceae</taxon>
        <taxon>Chitinophaga</taxon>
    </lineage>
</organism>
<dbReference type="RefSeq" id="WP_120514500.1">
    <property type="nucleotide sequence ID" value="NZ_QXZY01000001.1"/>
</dbReference>